<organism evidence="2 3">
    <name type="scientific">Lentithecium fluviatile CBS 122367</name>
    <dbReference type="NCBI Taxonomy" id="1168545"/>
    <lineage>
        <taxon>Eukaryota</taxon>
        <taxon>Fungi</taxon>
        <taxon>Dikarya</taxon>
        <taxon>Ascomycota</taxon>
        <taxon>Pezizomycotina</taxon>
        <taxon>Dothideomycetes</taxon>
        <taxon>Pleosporomycetidae</taxon>
        <taxon>Pleosporales</taxon>
        <taxon>Massarineae</taxon>
        <taxon>Lentitheciaceae</taxon>
        <taxon>Lentithecium</taxon>
    </lineage>
</organism>
<feature type="region of interest" description="Disordered" evidence="1">
    <location>
        <begin position="1"/>
        <end position="77"/>
    </location>
</feature>
<feature type="compositionally biased region" description="Polar residues" evidence="1">
    <location>
        <begin position="26"/>
        <end position="35"/>
    </location>
</feature>
<protein>
    <submittedName>
        <fullName evidence="2">Uncharacterized protein</fullName>
    </submittedName>
</protein>
<accession>A0A6G1JEJ5</accession>
<gene>
    <name evidence="2" type="ORF">K458DRAFT_401005</name>
</gene>
<dbReference type="EMBL" id="MU005573">
    <property type="protein sequence ID" value="KAF2688896.1"/>
    <property type="molecule type" value="Genomic_DNA"/>
</dbReference>
<dbReference type="Proteomes" id="UP000799291">
    <property type="component" value="Unassembled WGS sequence"/>
</dbReference>
<evidence type="ECO:0000256" key="1">
    <source>
        <dbReference type="SAM" id="MobiDB-lite"/>
    </source>
</evidence>
<name>A0A6G1JEJ5_9PLEO</name>
<proteinExistence type="predicted"/>
<evidence type="ECO:0000313" key="2">
    <source>
        <dbReference type="EMBL" id="KAF2688896.1"/>
    </source>
</evidence>
<reference evidence="2" key="1">
    <citation type="journal article" date="2020" name="Stud. Mycol.">
        <title>101 Dothideomycetes genomes: a test case for predicting lifestyles and emergence of pathogens.</title>
        <authorList>
            <person name="Haridas S."/>
            <person name="Albert R."/>
            <person name="Binder M."/>
            <person name="Bloem J."/>
            <person name="Labutti K."/>
            <person name="Salamov A."/>
            <person name="Andreopoulos B."/>
            <person name="Baker S."/>
            <person name="Barry K."/>
            <person name="Bills G."/>
            <person name="Bluhm B."/>
            <person name="Cannon C."/>
            <person name="Castanera R."/>
            <person name="Culley D."/>
            <person name="Daum C."/>
            <person name="Ezra D."/>
            <person name="Gonzalez J."/>
            <person name="Henrissat B."/>
            <person name="Kuo A."/>
            <person name="Liang C."/>
            <person name="Lipzen A."/>
            <person name="Lutzoni F."/>
            <person name="Magnuson J."/>
            <person name="Mondo S."/>
            <person name="Nolan M."/>
            <person name="Ohm R."/>
            <person name="Pangilinan J."/>
            <person name="Park H.-J."/>
            <person name="Ramirez L."/>
            <person name="Alfaro M."/>
            <person name="Sun H."/>
            <person name="Tritt A."/>
            <person name="Yoshinaga Y."/>
            <person name="Zwiers L.-H."/>
            <person name="Turgeon B."/>
            <person name="Goodwin S."/>
            <person name="Spatafora J."/>
            <person name="Crous P."/>
            <person name="Grigoriev I."/>
        </authorList>
    </citation>
    <scope>NUCLEOTIDE SEQUENCE</scope>
    <source>
        <strain evidence="2">CBS 122367</strain>
    </source>
</reference>
<evidence type="ECO:0000313" key="3">
    <source>
        <dbReference type="Proteomes" id="UP000799291"/>
    </source>
</evidence>
<sequence length="123" mass="13375">MPIREFVERSQTPVAAKRPTPPGFPQPSNHRTLQPQPDPISELAPRPLTAEPGYRSFSDIAGIEPGTPLAPDPVDEPGYEILNIDEIPAGGESEDGEMDGEFTVVREDVALMNNGSQGWSLWP</sequence>
<dbReference type="AlphaFoldDB" id="A0A6G1JEJ5"/>
<keyword evidence="3" id="KW-1185">Reference proteome</keyword>